<feature type="compositionally biased region" description="Polar residues" evidence="1">
    <location>
        <begin position="17"/>
        <end position="31"/>
    </location>
</feature>
<sequence>MSSGPVPRDVDIPRDLTSVTTQSTSSRNTATDRLYSRHCPSSPLSSRGQSMPCSSRGKSLESRSAVAPSSAAIHHRAFDLFQYRQVVFVGYPALVLEVSDRALFEDVIGLKMLMRDDQRASLAVLALLLLFLLLLVFPPPFHTLLIGSGKGESACVKPEDHWQTEGAESERARRVLACKASLSDAHAVFHSSELPAMCSPSKRSQWREELRHFRKDPRFSRKVLLNCCLVRRLIAWASPDVKGTEQPLGRAAADMSLTRGQLLP</sequence>
<evidence type="ECO:0008006" key="5">
    <source>
        <dbReference type="Google" id="ProtNLM"/>
    </source>
</evidence>
<keyword evidence="2" id="KW-0812">Transmembrane</keyword>
<keyword evidence="4" id="KW-1185">Reference proteome</keyword>
<feature type="transmembrane region" description="Helical" evidence="2">
    <location>
        <begin position="120"/>
        <end position="137"/>
    </location>
</feature>
<feature type="compositionally biased region" description="Polar residues" evidence="1">
    <location>
        <begin position="42"/>
        <end position="57"/>
    </location>
</feature>
<keyword evidence="2" id="KW-0472">Membrane</keyword>
<evidence type="ECO:0000313" key="3">
    <source>
        <dbReference type="EMBL" id="CAB1449506.1"/>
    </source>
</evidence>
<dbReference type="AlphaFoldDB" id="A0A9N7Z487"/>
<organism evidence="3 4">
    <name type="scientific">Pleuronectes platessa</name>
    <name type="common">European plaice</name>
    <dbReference type="NCBI Taxonomy" id="8262"/>
    <lineage>
        <taxon>Eukaryota</taxon>
        <taxon>Metazoa</taxon>
        <taxon>Chordata</taxon>
        <taxon>Craniata</taxon>
        <taxon>Vertebrata</taxon>
        <taxon>Euteleostomi</taxon>
        <taxon>Actinopterygii</taxon>
        <taxon>Neopterygii</taxon>
        <taxon>Teleostei</taxon>
        <taxon>Neoteleostei</taxon>
        <taxon>Acanthomorphata</taxon>
        <taxon>Carangaria</taxon>
        <taxon>Pleuronectiformes</taxon>
        <taxon>Pleuronectoidei</taxon>
        <taxon>Pleuronectidae</taxon>
        <taxon>Pleuronectes</taxon>
    </lineage>
</organism>
<dbReference type="Proteomes" id="UP001153269">
    <property type="component" value="Unassembled WGS sequence"/>
</dbReference>
<evidence type="ECO:0000256" key="1">
    <source>
        <dbReference type="SAM" id="MobiDB-lite"/>
    </source>
</evidence>
<dbReference type="EMBL" id="CADEAL010004017">
    <property type="protein sequence ID" value="CAB1449506.1"/>
    <property type="molecule type" value="Genomic_DNA"/>
</dbReference>
<evidence type="ECO:0000313" key="4">
    <source>
        <dbReference type="Proteomes" id="UP001153269"/>
    </source>
</evidence>
<feature type="region of interest" description="Disordered" evidence="1">
    <location>
        <begin position="1"/>
        <end position="59"/>
    </location>
</feature>
<protein>
    <recommendedName>
        <fullName evidence="5">Transmembrane protein</fullName>
    </recommendedName>
</protein>
<evidence type="ECO:0000256" key="2">
    <source>
        <dbReference type="SAM" id="Phobius"/>
    </source>
</evidence>
<accession>A0A9N7Z487</accession>
<gene>
    <name evidence="3" type="ORF">PLEPLA_LOCUS37189</name>
</gene>
<proteinExistence type="predicted"/>
<reference evidence="3" key="1">
    <citation type="submission" date="2020-03" db="EMBL/GenBank/DDBJ databases">
        <authorList>
            <person name="Weist P."/>
        </authorList>
    </citation>
    <scope>NUCLEOTIDE SEQUENCE</scope>
</reference>
<name>A0A9N7Z487_PLEPL</name>
<comment type="caution">
    <text evidence="3">The sequence shown here is derived from an EMBL/GenBank/DDBJ whole genome shotgun (WGS) entry which is preliminary data.</text>
</comment>
<keyword evidence="2" id="KW-1133">Transmembrane helix</keyword>